<evidence type="ECO:0000313" key="1">
    <source>
        <dbReference type="EMBL" id="GIQ62569.1"/>
    </source>
</evidence>
<protein>
    <submittedName>
        <fullName evidence="1">Uncharacterized protein</fullName>
    </submittedName>
</protein>
<keyword evidence="2" id="KW-1185">Reference proteome</keyword>
<proteinExistence type="predicted"/>
<reference evidence="1 2" key="1">
    <citation type="submission" date="2021-04" db="EMBL/GenBank/DDBJ databases">
        <title>Draft genome sequence of Paenibacillus cisolokensis, LC2-13A.</title>
        <authorList>
            <person name="Uke A."/>
            <person name="Chhe C."/>
            <person name="Baramee S."/>
            <person name="Kosugi A."/>
        </authorList>
    </citation>
    <scope>NUCLEOTIDE SEQUENCE [LARGE SCALE GENOMIC DNA]</scope>
    <source>
        <strain evidence="1 2">LC2-13A</strain>
    </source>
</reference>
<sequence>MKRLTSLFDKNKADGNNRNGFVFTIVMLTYVQNTGFVKLYSGINARCPLSAQMSGNN</sequence>
<name>A0ABQ4N333_9BACL</name>
<gene>
    <name evidence="1" type="ORF">PACILC2_11370</name>
</gene>
<comment type="caution">
    <text evidence="1">The sequence shown here is derived from an EMBL/GenBank/DDBJ whole genome shotgun (WGS) entry which is preliminary data.</text>
</comment>
<evidence type="ECO:0000313" key="2">
    <source>
        <dbReference type="Proteomes" id="UP000680304"/>
    </source>
</evidence>
<accession>A0ABQ4N333</accession>
<dbReference type="Proteomes" id="UP000680304">
    <property type="component" value="Unassembled WGS sequence"/>
</dbReference>
<organism evidence="1 2">
    <name type="scientific">Paenibacillus cisolokensis</name>
    <dbReference type="NCBI Taxonomy" id="1658519"/>
    <lineage>
        <taxon>Bacteria</taxon>
        <taxon>Bacillati</taxon>
        <taxon>Bacillota</taxon>
        <taxon>Bacilli</taxon>
        <taxon>Bacillales</taxon>
        <taxon>Paenibacillaceae</taxon>
        <taxon>Paenibacillus</taxon>
    </lineage>
</organism>
<dbReference type="EMBL" id="BOVJ01000038">
    <property type="protein sequence ID" value="GIQ62569.1"/>
    <property type="molecule type" value="Genomic_DNA"/>
</dbReference>